<dbReference type="InterPro" id="IPR013737">
    <property type="entry name" value="Bac_rhamnosid_N"/>
</dbReference>
<evidence type="ECO:0000313" key="8">
    <source>
        <dbReference type="EMBL" id="HIW81404.1"/>
    </source>
</evidence>
<dbReference type="Gene3D" id="2.60.120.260">
    <property type="entry name" value="Galactose-binding domain-like"/>
    <property type="match status" value="2"/>
</dbReference>
<comment type="catalytic activity">
    <reaction evidence="1">
        <text>Hydrolysis of terminal non-reducing alpha-L-rhamnose residues in alpha-L-rhamnosides.</text>
        <dbReference type="EC" id="3.2.1.40"/>
    </reaction>
</comment>
<dbReference type="InterPro" id="IPR012341">
    <property type="entry name" value="6hp_glycosidase-like_sf"/>
</dbReference>
<dbReference type="InterPro" id="IPR008902">
    <property type="entry name" value="Rhamnosid_concanavalin"/>
</dbReference>
<comment type="caution">
    <text evidence="8">The sequence shown here is derived from an EMBL/GenBank/DDBJ whole genome shotgun (WGS) entry which is preliminary data.</text>
</comment>
<dbReference type="PIRSF" id="PIRSF010631">
    <property type="entry name" value="A-rhamnsds"/>
    <property type="match status" value="1"/>
</dbReference>
<feature type="domain" description="Alpha-L-rhamnosidase six-hairpin glycosidase" evidence="6">
    <location>
        <begin position="300"/>
        <end position="639"/>
    </location>
</feature>
<dbReference type="Gene3D" id="2.60.420.10">
    <property type="entry name" value="Maltose phosphorylase, domain 3"/>
    <property type="match status" value="1"/>
</dbReference>
<sequence length="719" mass="82505">MLEQALWIGCKEDMGDVCPQFCRKFQVEREVKAAQLEITAVGVYEACLNGKRVGEFILAPGCTAYKERLQCQTYQLEGVRMGENILTVTVGKGWHRGRISEKDTEVNGMPCALIAQLTLEYVDGSRETIVTDESWSVGESPIRFSDIYDGEVYDAGFSGGEWEPVKIEALSRDRLIAQEGEEIREQERIRPVRLFTSPKGERIVDFGQNFAGYLELSVNAPAGTRIVISHGEILDSQGNFYTENYRTAKAVLTYICKEGQQTYKPHFTFFGFRYIRLDEFPMEVDLDCFRGIAIYSSMERTGHIQCSHAGLNRFFENVLWSQRANFIDIPTDCPQRDERMGWLGDAQVFAKTACYNYDSEKFFEKWLRDVRCEQLENGAVPDIVPNFWKTPKASTAWGDAITVIPWQIYQMYGNTRVLEENFEAMKRWVDYITKDSLEPYLWTSGQGAKKLWEKHYGDWLALDAPYGSYRGATDPDFIASAFYAHSTLLLVKAGKVLGKDVSSYETLYENIVKTFRERFGEYSTQTQHVLALQFHLTQDRQKTADALAQMIRENKNRLKTGFVGTPYLLYALSENGYVQSAYDLLLQEEYPSWLYEVNHGATTIWEHWDGIRDDGVLWSSDMNSYNHYAYGSVMDWVYTVAAGIRTDEDAPGFERAVIAPMPDRRLKWLEVSVKTRHGEICSKWVCEEEKIRYEITTPVPAAIIIEGKEYQVEPGSYIF</sequence>
<dbReference type="InterPro" id="IPR035396">
    <property type="entry name" value="Bac_rhamnosid6H"/>
</dbReference>
<evidence type="ECO:0000259" key="4">
    <source>
        <dbReference type="Pfam" id="PF05592"/>
    </source>
</evidence>
<dbReference type="GO" id="GO:0030596">
    <property type="term" value="F:alpha-L-rhamnosidase activity"/>
    <property type="evidence" value="ECO:0007669"/>
    <property type="project" value="UniProtKB-EC"/>
</dbReference>
<dbReference type="EC" id="3.2.1.40" evidence="2"/>
<feature type="domain" description="Bacterial alpha-L-rhamnosidase N-terminal" evidence="5">
    <location>
        <begin position="30"/>
        <end position="185"/>
    </location>
</feature>
<reference evidence="8" key="1">
    <citation type="journal article" date="2021" name="PeerJ">
        <title>Extensive microbial diversity within the chicken gut microbiome revealed by metagenomics and culture.</title>
        <authorList>
            <person name="Gilroy R."/>
            <person name="Ravi A."/>
            <person name="Getino M."/>
            <person name="Pursley I."/>
            <person name="Horton D.L."/>
            <person name="Alikhan N.F."/>
            <person name="Baker D."/>
            <person name="Gharbi K."/>
            <person name="Hall N."/>
            <person name="Watson M."/>
            <person name="Adriaenssens E.M."/>
            <person name="Foster-Nyarko E."/>
            <person name="Jarju S."/>
            <person name="Secka A."/>
            <person name="Antonio M."/>
            <person name="Oren A."/>
            <person name="Chaudhuri R.R."/>
            <person name="La Ragione R."/>
            <person name="Hildebrand F."/>
            <person name="Pallen M.J."/>
        </authorList>
    </citation>
    <scope>NUCLEOTIDE SEQUENCE</scope>
    <source>
        <strain evidence="8">CHK195-6426</strain>
    </source>
</reference>
<proteinExistence type="predicted"/>
<dbReference type="InterPro" id="IPR008928">
    <property type="entry name" value="6-hairpin_glycosidase_sf"/>
</dbReference>
<evidence type="ECO:0000256" key="2">
    <source>
        <dbReference type="ARBA" id="ARBA00012652"/>
    </source>
</evidence>
<feature type="domain" description="Alpha-L-rhamnosidase concanavalin-like" evidence="4">
    <location>
        <begin position="197"/>
        <end position="294"/>
    </location>
</feature>
<dbReference type="InterPro" id="IPR035398">
    <property type="entry name" value="Bac_rhamnosid_C"/>
</dbReference>
<dbReference type="Pfam" id="PF17390">
    <property type="entry name" value="Bac_rhamnosid_C"/>
    <property type="match status" value="1"/>
</dbReference>
<organism evidence="8 9">
    <name type="scientific">Candidatus Acetatifactor stercoripullorum</name>
    <dbReference type="NCBI Taxonomy" id="2838414"/>
    <lineage>
        <taxon>Bacteria</taxon>
        <taxon>Bacillati</taxon>
        <taxon>Bacillota</taxon>
        <taxon>Clostridia</taxon>
        <taxon>Lachnospirales</taxon>
        <taxon>Lachnospiraceae</taxon>
        <taxon>Acetatifactor</taxon>
    </lineage>
</organism>
<evidence type="ECO:0000259" key="5">
    <source>
        <dbReference type="Pfam" id="PF08531"/>
    </source>
</evidence>
<dbReference type="AlphaFoldDB" id="A0A9D1UB52"/>
<dbReference type="PANTHER" id="PTHR33307:SF6">
    <property type="entry name" value="ALPHA-RHAMNOSIDASE (EUROFUNG)-RELATED"/>
    <property type="match status" value="1"/>
</dbReference>
<dbReference type="SUPFAM" id="SSF48208">
    <property type="entry name" value="Six-hairpin glycosidases"/>
    <property type="match status" value="1"/>
</dbReference>
<reference evidence="8" key="2">
    <citation type="submission" date="2021-04" db="EMBL/GenBank/DDBJ databases">
        <authorList>
            <person name="Gilroy R."/>
        </authorList>
    </citation>
    <scope>NUCLEOTIDE SEQUENCE</scope>
    <source>
        <strain evidence="8">CHK195-6426</strain>
    </source>
</reference>
<evidence type="ECO:0000259" key="7">
    <source>
        <dbReference type="Pfam" id="PF17390"/>
    </source>
</evidence>
<dbReference type="Pfam" id="PF05592">
    <property type="entry name" value="Bac_rhamnosid"/>
    <property type="match status" value="1"/>
</dbReference>
<dbReference type="GO" id="GO:0005975">
    <property type="term" value="P:carbohydrate metabolic process"/>
    <property type="evidence" value="ECO:0007669"/>
    <property type="project" value="InterPro"/>
</dbReference>
<name>A0A9D1UB52_9FIRM</name>
<accession>A0A9D1UB52</accession>
<evidence type="ECO:0000259" key="6">
    <source>
        <dbReference type="Pfam" id="PF17389"/>
    </source>
</evidence>
<evidence type="ECO:0000313" key="9">
    <source>
        <dbReference type="Proteomes" id="UP000824265"/>
    </source>
</evidence>
<keyword evidence="3 8" id="KW-0378">Hydrolase</keyword>
<dbReference type="Pfam" id="PF08531">
    <property type="entry name" value="Bac_rhamnosid_N"/>
    <property type="match status" value="1"/>
</dbReference>
<evidence type="ECO:0000256" key="3">
    <source>
        <dbReference type="ARBA" id="ARBA00022801"/>
    </source>
</evidence>
<dbReference type="Pfam" id="PF17389">
    <property type="entry name" value="Bac_rhamnosid6H"/>
    <property type="match status" value="1"/>
</dbReference>
<dbReference type="Proteomes" id="UP000824265">
    <property type="component" value="Unassembled WGS sequence"/>
</dbReference>
<dbReference type="InterPro" id="IPR016007">
    <property type="entry name" value="Alpha_rhamnosid"/>
</dbReference>
<dbReference type="EMBL" id="DXGH01000041">
    <property type="protein sequence ID" value="HIW81404.1"/>
    <property type="molecule type" value="Genomic_DNA"/>
</dbReference>
<feature type="domain" description="Alpha-L-rhamnosidase C-terminal" evidence="7">
    <location>
        <begin position="643"/>
        <end position="699"/>
    </location>
</feature>
<gene>
    <name evidence="8" type="ORF">H9742_07800</name>
</gene>
<protein>
    <recommendedName>
        <fullName evidence="2">alpha-L-rhamnosidase</fullName>
        <ecNumber evidence="2">3.2.1.40</ecNumber>
    </recommendedName>
</protein>
<dbReference type="Gene3D" id="1.50.10.10">
    <property type="match status" value="1"/>
</dbReference>
<evidence type="ECO:0000256" key="1">
    <source>
        <dbReference type="ARBA" id="ARBA00001445"/>
    </source>
</evidence>
<dbReference type="PANTHER" id="PTHR33307">
    <property type="entry name" value="ALPHA-RHAMNOSIDASE (EUROFUNG)"/>
    <property type="match status" value="1"/>
</dbReference>